<dbReference type="PANTHER" id="PTHR13887:SF14">
    <property type="entry name" value="DISULFIDE BOND FORMATION PROTEIN D"/>
    <property type="match status" value="1"/>
</dbReference>
<protein>
    <submittedName>
        <fullName evidence="8">Disulfide bond formation protein DsbA</fullName>
    </submittedName>
</protein>
<name>A0A100Y8U7_9ACTN</name>
<dbReference type="EMBL" id="LNSV01000008">
    <property type="protein sequence ID" value="KUH39809.1"/>
    <property type="molecule type" value="Genomic_DNA"/>
</dbReference>
<keyword evidence="2 6" id="KW-0732">Signal</keyword>
<dbReference type="Proteomes" id="UP000054011">
    <property type="component" value="Unassembled WGS sequence"/>
</dbReference>
<comment type="caution">
    <text evidence="8">The sequence shown here is derived from an EMBL/GenBank/DDBJ whole genome shotgun (WGS) entry which is preliminary data.</text>
</comment>
<dbReference type="InterPro" id="IPR013766">
    <property type="entry name" value="Thioredoxin_domain"/>
</dbReference>
<accession>A0A100Y8U7</accession>
<sequence length="229" mass="25128">MKVMTKNLKISLALVAVALAVVGALLAGNRTQDVSAEAPATTGGSEGTPSATASVLVRPDSHRLSTAKDGKVTVVEFLDLECESCRAAFPDVERLREEYKGRVTFVIRYFPIPSHRNAELAARTVEAAARQGRVEAMYKKMYETQESWGDQQVSHEETFRGFARELGLDMKKFEADWKDPATAERVEKDRRDGIALGVQGTPTFFVNGHRPQIGSLADFRAAIDAELAK</sequence>
<dbReference type="SUPFAM" id="SSF52833">
    <property type="entry name" value="Thioredoxin-like"/>
    <property type="match status" value="1"/>
</dbReference>
<dbReference type="Pfam" id="PF13462">
    <property type="entry name" value="Thioredoxin_4"/>
    <property type="match status" value="1"/>
</dbReference>
<keyword evidence="3" id="KW-0560">Oxidoreductase</keyword>
<evidence type="ECO:0000259" key="7">
    <source>
        <dbReference type="PROSITE" id="PS51352"/>
    </source>
</evidence>
<keyword evidence="5" id="KW-0676">Redox-active center</keyword>
<proteinExistence type="inferred from homology"/>
<reference evidence="8 9" key="1">
    <citation type="submission" date="2015-11" db="EMBL/GenBank/DDBJ databases">
        <title>Genome-wide analysis reveals the secondary metabolome in Streptomyces kanasensis ZX01.</title>
        <authorList>
            <person name="Zhang G."/>
            <person name="Han L."/>
            <person name="Feng J."/>
            <person name="Zhang X."/>
        </authorList>
    </citation>
    <scope>NUCLEOTIDE SEQUENCE [LARGE SCALE GENOMIC DNA]</scope>
    <source>
        <strain evidence="8 9">ZX01</strain>
    </source>
</reference>
<organism evidence="8 9">
    <name type="scientific">Streptomyces kanasensis</name>
    <dbReference type="NCBI Taxonomy" id="936756"/>
    <lineage>
        <taxon>Bacteria</taxon>
        <taxon>Bacillati</taxon>
        <taxon>Actinomycetota</taxon>
        <taxon>Actinomycetes</taxon>
        <taxon>Kitasatosporales</taxon>
        <taxon>Streptomycetaceae</taxon>
        <taxon>Streptomyces</taxon>
    </lineage>
</organism>
<dbReference type="InterPro" id="IPR036249">
    <property type="entry name" value="Thioredoxin-like_sf"/>
</dbReference>
<keyword evidence="4" id="KW-1015">Disulfide bond</keyword>
<evidence type="ECO:0000256" key="1">
    <source>
        <dbReference type="ARBA" id="ARBA00005791"/>
    </source>
</evidence>
<feature type="signal peptide" evidence="6">
    <location>
        <begin position="1"/>
        <end position="27"/>
    </location>
</feature>
<dbReference type="STRING" id="936756.ATE80_05625"/>
<dbReference type="PROSITE" id="PS51352">
    <property type="entry name" value="THIOREDOXIN_2"/>
    <property type="match status" value="1"/>
</dbReference>
<keyword evidence="9" id="KW-1185">Reference proteome</keyword>
<evidence type="ECO:0000256" key="6">
    <source>
        <dbReference type="SAM" id="SignalP"/>
    </source>
</evidence>
<dbReference type="AlphaFoldDB" id="A0A100Y8U7"/>
<evidence type="ECO:0000256" key="3">
    <source>
        <dbReference type="ARBA" id="ARBA00023002"/>
    </source>
</evidence>
<comment type="similarity">
    <text evidence="1">Belongs to the thioredoxin family. DsbA subfamily.</text>
</comment>
<dbReference type="InterPro" id="IPR012336">
    <property type="entry name" value="Thioredoxin-like_fold"/>
</dbReference>
<feature type="chain" id="PRO_5038632928" evidence="6">
    <location>
        <begin position="28"/>
        <end position="229"/>
    </location>
</feature>
<dbReference type="PANTHER" id="PTHR13887">
    <property type="entry name" value="GLUTATHIONE S-TRANSFERASE KAPPA"/>
    <property type="match status" value="1"/>
</dbReference>
<gene>
    <name evidence="8" type="ORF">ATE80_05625</name>
</gene>
<evidence type="ECO:0000313" key="9">
    <source>
        <dbReference type="Proteomes" id="UP000054011"/>
    </source>
</evidence>
<evidence type="ECO:0000313" key="8">
    <source>
        <dbReference type="EMBL" id="KUH39809.1"/>
    </source>
</evidence>
<feature type="domain" description="Thioredoxin" evidence="7">
    <location>
        <begin position="25"/>
        <end position="228"/>
    </location>
</feature>
<evidence type="ECO:0000256" key="5">
    <source>
        <dbReference type="ARBA" id="ARBA00023284"/>
    </source>
</evidence>
<dbReference type="GO" id="GO:0016491">
    <property type="term" value="F:oxidoreductase activity"/>
    <property type="evidence" value="ECO:0007669"/>
    <property type="project" value="UniProtKB-KW"/>
</dbReference>
<dbReference type="Gene3D" id="3.40.30.10">
    <property type="entry name" value="Glutaredoxin"/>
    <property type="match status" value="1"/>
</dbReference>
<evidence type="ECO:0000256" key="2">
    <source>
        <dbReference type="ARBA" id="ARBA00022729"/>
    </source>
</evidence>
<evidence type="ECO:0000256" key="4">
    <source>
        <dbReference type="ARBA" id="ARBA00023157"/>
    </source>
</evidence>